<sequence length="150" mass="17110">MRNEDAREDSMKAGEKKSGRKGKGATRRVRREGPTKADIKSYLDLVALESQSRGVIRVLPGVKIRLQFSDKERRLILDDWTISMGLNEKQTKALDKAKRPELSMTLVDWEDFQGYVASASNHARDGSKLQRRADALSDRIQELLDRHTDE</sequence>
<dbReference type="EMBL" id="VGIR01000025">
    <property type="protein sequence ID" value="MBM3331328.1"/>
    <property type="molecule type" value="Genomic_DNA"/>
</dbReference>
<evidence type="ECO:0000313" key="2">
    <source>
        <dbReference type="EMBL" id="MBM3331328.1"/>
    </source>
</evidence>
<protein>
    <submittedName>
        <fullName evidence="2">Uncharacterized protein</fullName>
    </submittedName>
</protein>
<name>A0A937XGR5_UNCW3</name>
<feature type="compositionally biased region" description="Basic residues" evidence="1">
    <location>
        <begin position="18"/>
        <end position="30"/>
    </location>
</feature>
<feature type="compositionally biased region" description="Basic and acidic residues" evidence="1">
    <location>
        <begin position="1"/>
        <end position="17"/>
    </location>
</feature>
<accession>A0A937XGR5</accession>
<evidence type="ECO:0000256" key="1">
    <source>
        <dbReference type="SAM" id="MobiDB-lite"/>
    </source>
</evidence>
<proteinExistence type="predicted"/>
<feature type="region of interest" description="Disordered" evidence="1">
    <location>
        <begin position="1"/>
        <end position="34"/>
    </location>
</feature>
<comment type="caution">
    <text evidence="2">The sequence shown here is derived from an EMBL/GenBank/DDBJ whole genome shotgun (WGS) entry which is preliminary data.</text>
</comment>
<organism evidence="2 3">
    <name type="scientific">candidate division WOR-3 bacterium</name>
    <dbReference type="NCBI Taxonomy" id="2052148"/>
    <lineage>
        <taxon>Bacteria</taxon>
        <taxon>Bacteria division WOR-3</taxon>
    </lineage>
</organism>
<dbReference type="Proteomes" id="UP000779900">
    <property type="component" value="Unassembled WGS sequence"/>
</dbReference>
<dbReference type="AlphaFoldDB" id="A0A937XGR5"/>
<reference evidence="2" key="1">
    <citation type="submission" date="2019-03" db="EMBL/GenBank/DDBJ databases">
        <title>Lake Tanganyika Metagenome-Assembled Genomes (MAGs).</title>
        <authorList>
            <person name="Tran P."/>
        </authorList>
    </citation>
    <scope>NUCLEOTIDE SEQUENCE</scope>
    <source>
        <strain evidence="2">K_DeepCast_150m_m2_040</strain>
    </source>
</reference>
<evidence type="ECO:0000313" key="3">
    <source>
        <dbReference type="Proteomes" id="UP000779900"/>
    </source>
</evidence>
<gene>
    <name evidence="2" type="ORF">FJY68_05670</name>
</gene>